<feature type="transmembrane region" description="Helical" evidence="7">
    <location>
        <begin position="258"/>
        <end position="277"/>
    </location>
</feature>
<dbReference type="Pfam" id="PF00892">
    <property type="entry name" value="EamA"/>
    <property type="match status" value="2"/>
</dbReference>
<feature type="transmembrane region" description="Helical" evidence="7">
    <location>
        <begin position="195"/>
        <end position="216"/>
    </location>
</feature>
<evidence type="ECO:0000256" key="5">
    <source>
        <dbReference type="ARBA" id="ARBA00023136"/>
    </source>
</evidence>
<evidence type="ECO:0000256" key="3">
    <source>
        <dbReference type="ARBA" id="ARBA00022692"/>
    </source>
</evidence>
<keyword evidence="5 7" id="KW-0472">Membrane</keyword>
<keyword evidence="3 7" id="KW-0812">Transmembrane</keyword>
<dbReference type="GO" id="GO:0016020">
    <property type="term" value="C:membrane"/>
    <property type="evidence" value="ECO:0007669"/>
    <property type="project" value="UniProtKB-SubCell"/>
</dbReference>
<evidence type="ECO:0000313" key="9">
    <source>
        <dbReference type="EMBL" id="MBO8444273.1"/>
    </source>
</evidence>
<feature type="transmembrane region" description="Helical" evidence="7">
    <location>
        <begin position="99"/>
        <end position="118"/>
    </location>
</feature>
<feature type="transmembrane region" description="Helical" evidence="7">
    <location>
        <begin position="283"/>
        <end position="300"/>
    </location>
</feature>
<comment type="caution">
    <text evidence="9">The sequence shown here is derived from an EMBL/GenBank/DDBJ whole genome shotgun (WGS) entry which is preliminary data.</text>
</comment>
<sequence length="329" mass="35786">MTKDQRKGHLSMLVASMMWGAMAPISKFVMSAGLLGSVAVTDVRIFGAALLFWLFSPFAPKEKVDRKDYVKLFGAAMFAIILNQGVFITGVSMTSPVDASIITTSMPIVTMVLAAIFLKEPITSRKAAGVLLGMGGAILLVFGNRLMPGAGQSVAAQGASSNIWGDLLCLFAQCSYATYLVLFKDLIAKYSPLTLMKWMFTFASAVMLPLTIVQFVSEPWASVPVEQYAGLAFILFCGTFICYLLVPVGQKTLRPTLVAMYNYVQPVVATFIAVLWGMDSFNIIKLVAVILVFSGVLLVNRSKSRADVEREGRESRKNEKRRLASGGIE</sequence>
<feature type="transmembrane region" description="Helical" evidence="7">
    <location>
        <begin position="163"/>
        <end position="183"/>
    </location>
</feature>
<dbReference type="EMBL" id="JADIMO010000016">
    <property type="protein sequence ID" value="MBO8444273.1"/>
    <property type="molecule type" value="Genomic_DNA"/>
</dbReference>
<evidence type="ECO:0000313" key="10">
    <source>
        <dbReference type="Proteomes" id="UP000823619"/>
    </source>
</evidence>
<feature type="transmembrane region" description="Helical" evidence="7">
    <location>
        <begin position="12"/>
        <end position="37"/>
    </location>
</feature>
<dbReference type="Proteomes" id="UP000823619">
    <property type="component" value="Unassembled WGS sequence"/>
</dbReference>
<evidence type="ECO:0000256" key="1">
    <source>
        <dbReference type="ARBA" id="ARBA00004141"/>
    </source>
</evidence>
<protein>
    <submittedName>
        <fullName evidence="9">DMT family transporter</fullName>
    </submittedName>
</protein>
<feature type="domain" description="EamA" evidence="8">
    <location>
        <begin position="164"/>
        <end position="300"/>
    </location>
</feature>
<feature type="transmembrane region" description="Helical" evidence="7">
    <location>
        <begin position="43"/>
        <end position="60"/>
    </location>
</feature>
<reference evidence="9" key="2">
    <citation type="journal article" date="2021" name="PeerJ">
        <title>Extensive microbial diversity within the chicken gut microbiome revealed by metagenomics and culture.</title>
        <authorList>
            <person name="Gilroy R."/>
            <person name="Ravi A."/>
            <person name="Getino M."/>
            <person name="Pursley I."/>
            <person name="Horton D.L."/>
            <person name="Alikhan N.F."/>
            <person name="Baker D."/>
            <person name="Gharbi K."/>
            <person name="Hall N."/>
            <person name="Watson M."/>
            <person name="Adriaenssens E.M."/>
            <person name="Foster-Nyarko E."/>
            <person name="Jarju S."/>
            <person name="Secka A."/>
            <person name="Antonio M."/>
            <person name="Oren A."/>
            <person name="Chaudhuri R.R."/>
            <person name="La Ragione R."/>
            <person name="Hildebrand F."/>
            <person name="Pallen M.J."/>
        </authorList>
    </citation>
    <scope>NUCLEOTIDE SEQUENCE</scope>
    <source>
        <strain evidence="9">D5-748</strain>
    </source>
</reference>
<feature type="transmembrane region" description="Helical" evidence="7">
    <location>
        <begin position="228"/>
        <end position="246"/>
    </location>
</feature>
<evidence type="ECO:0000256" key="2">
    <source>
        <dbReference type="ARBA" id="ARBA00007362"/>
    </source>
</evidence>
<accession>A0A9D9HBU2</accession>
<dbReference type="PANTHER" id="PTHR32322">
    <property type="entry name" value="INNER MEMBRANE TRANSPORTER"/>
    <property type="match status" value="1"/>
</dbReference>
<reference evidence="9" key="1">
    <citation type="submission" date="2020-10" db="EMBL/GenBank/DDBJ databases">
        <authorList>
            <person name="Gilroy R."/>
        </authorList>
    </citation>
    <scope>NUCLEOTIDE SEQUENCE</scope>
    <source>
        <strain evidence="9">D5-748</strain>
    </source>
</reference>
<proteinExistence type="inferred from homology"/>
<evidence type="ECO:0000256" key="7">
    <source>
        <dbReference type="SAM" id="Phobius"/>
    </source>
</evidence>
<feature type="transmembrane region" description="Helical" evidence="7">
    <location>
        <begin position="72"/>
        <end position="93"/>
    </location>
</feature>
<dbReference type="PANTHER" id="PTHR32322:SF2">
    <property type="entry name" value="EAMA DOMAIN-CONTAINING PROTEIN"/>
    <property type="match status" value="1"/>
</dbReference>
<gene>
    <name evidence="9" type="ORF">IAC23_01075</name>
</gene>
<dbReference type="AlphaFoldDB" id="A0A9D9HBU2"/>
<name>A0A9D9HBU2_9BACT</name>
<evidence type="ECO:0000256" key="4">
    <source>
        <dbReference type="ARBA" id="ARBA00022989"/>
    </source>
</evidence>
<dbReference type="SUPFAM" id="SSF103481">
    <property type="entry name" value="Multidrug resistance efflux transporter EmrE"/>
    <property type="match status" value="2"/>
</dbReference>
<feature type="compositionally biased region" description="Basic and acidic residues" evidence="6">
    <location>
        <begin position="308"/>
        <end position="317"/>
    </location>
</feature>
<comment type="similarity">
    <text evidence="2">Belongs to the EamA transporter family.</text>
</comment>
<feature type="domain" description="EamA" evidence="8">
    <location>
        <begin position="7"/>
        <end position="141"/>
    </location>
</feature>
<feature type="region of interest" description="Disordered" evidence="6">
    <location>
        <begin position="308"/>
        <end position="329"/>
    </location>
</feature>
<evidence type="ECO:0000259" key="8">
    <source>
        <dbReference type="Pfam" id="PF00892"/>
    </source>
</evidence>
<dbReference type="InterPro" id="IPR037185">
    <property type="entry name" value="EmrE-like"/>
</dbReference>
<keyword evidence="4 7" id="KW-1133">Transmembrane helix</keyword>
<organism evidence="9 10">
    <name type="scientific">Candidatus Cryptobacteroides merdavium</name>
    <dbReference type="NCBI Taxonomy" id="2840769"/>
    <lineage>
        <taxon>Bacteria</taxon>
        <taxon>Pseudomonadati</taxon>
        <taxon>Bacteroidota</taxon>
        <taxon>Bacteroidia</taxon>
        <taxon>Bacteroidales</taxon>
        <taxon>Candidatus Cryptobacteroides</taxon>
    </lineage>
</organism>
<dbReference type="InterPro" id="IPR000620">
    <property type="entry name" value="EamA_dom"/>
</dbReference>
<feature type="transmembrane region" description="Helical" evidence="7">
    <location>
        <begin position="127"/>
        <end position="143"/>
    </location>
</feature>
<evidence type="ECO:0000256" key="6">
    <source>
        <dbReference type="SAM" id="MobiDB-lite"/>
    </source>
</evidence>
<comment type="subcellular location">
    <subcellularLocation>
        <location evidence="1">Membrane</location>
        <topology evidence="1">Multi-pass membrane protein</topology>
    </subcellularLocation>
</comment>
<dbReference type="InterPro" id="IPR050638">
    <property type="entry name" value="AA-Vitamin_Transporters"/>
</dbReference>